<gene>
    <name evidence="2" type="ORF">ACFSUO_07930</name>
</gene>
<evidence type="ECO:0000256" key="1">
    <source>
        <dbReference type="SAM" id="Phobius"/>
    </source>
</evidence>
<keyword evidence="1" id="KW-0472">Membrane</keyword>
<dbReference type="EMBL" id="JBHUNA010000018">
    <property type="protein sequence ID" value="MFD2760893.1"/>
    <property type="molecule type" value="Genomic_DNA"/>
</dbReference>
<protein>
    <submittedName>
        <fullName evidence="2">Uncharacterized protein</fullName>
    </submittedName>
</protein>
<evidence type="ECO:0000313" key="3">
    <source>
        <dbReference type="Proteomes" id="UP001597502"/>
    </source>
</evidence>
<organism evidence="2 3">
    <name type="scientific">Lentibacillus juripiscarius</name>
    <dbReference type="NCBI Taxonomy" id="257446"/>
    <lineage>
        <taxon>Bacteria</taxon>
        <taxon>Bacillati</taxon>
        <taxon>Bacillota</taxon>
        <taxon>Bacilli</taxon>
        <taxon>Bacillales</taxon>
        <taxon>Bacillaceae</taxon>
        <taxon>Lentibacillus</taxon>
    </lineage>
</organism>
<dbReference type="RefSeq" id="WP_382392834.1">
    <property type="nucleotide sequence ID" value="NZ_JBHUNA010000018.1"/>
</dbReference>
<name>A0ABW5V5C9_9BACI</name>
<evidence type="ECO:0000313" key="2">
    <source>
        <dbReference type="EMBL" id="MFD2760893.1"/>
    </source>
</evidence>
<reference evidence="3" key="1">
    <citation type="journal article" date="2019" name="Int. J. Syst. Evol. Microbiol.">
        <title>The Global Catalogue of Microorganisms (GCM) 10K type strain sequencing project: providing services to taxonomists for standard genome sequencing and annotation.</title>
        <authorList>
            <consortium name="The Broad Institute Genomics Platform"/>
            <consortium name="The Broad Institute Genome Sequencing Center for Infectious Disease"/>
            <person name="Wu L."/>
            <person name="Ma J."/>
        </authorList>
    </citation>
    <scope>NUCLEOTIDE SEQUENCE [LARGE SCALE GENOMIC DNA]</scope>
    <source>
        <strain evidence="3">TISTR 1535</strain>
    </source>
</reference>
<proteinExistence type="predicted"/>
<feature type="transmembrane region" description="Helical" evidence="1">
    <location>
        <begin position="7"/>
        <end position="23"/>
    </location>
</feature>
<feature type="transmembrane region" description="Helical" evidence="1">
    <location>
        <begin position="48"/>
        <end position="66"/>
    </location>
</feature>
<accession>A0ABW5V5C9</accession>
<comment type="caution">
    <text evidence="2">The sequence shown here is derived from an EMBL/GenBank/DDBJ whole genome shotgun (WGS) entry which is preliminary data.</text>
</comment>
<dbReference type="Proteomes" id="UP001597502">
    <property type="component" value="Unassembled WGS sequence"/>
</dbReference>
<keyword evidence="1" id="KW-1133">Transmembrane helix</keyword>
<keyword evidence="3" id="KW-1185">Reference proteome</keyword>
<sequence length="336" mass="39267">MKKSTILYIYSGLFFILFFDLWVENSEQASNFFGIWIKPFIDEPKFSLVWSVLAIAAIVVLFKYILDAKEEEKKDLEKTLESEMGILIMANKELAGYRLQDNLMSILNRFVQQNSYVNAAQWYQYIENNHQGETKIKLNFQYGSVAEEVNLNAIQQLYYYCNTSTLRKFREVKKAYTNGDADPLVGFIIDVHNSIAYKSEESLTQEDAILCSLMVLSFEILERDFGIVFEDFSGSNADKFQRLIDDNRTGIFRAALMEDEYYSFTHTRDNEKFNRQYIARLVKIRDENVVFTIVLDSSILDEQEYKKIMLNIATDFESLLKNLERMYNRSSKGEGD</sequence>
<keyword evidence="1" id="KW-0812">Transmembrane</keyword>